<dbReference type="Proteomes" id="UP000029448">
    <property type="component" value="Unassembled WGS sequence"/>
</dbReference>
<reference evidence="2 3" key="1">
    <citation type="submission" date="2014-06" db="EMBL/GenBank/DDBJ databases">
        <title>Functional and comparative genomic analyses of the Drosophila gut microbiota identify candidate symbiosis factors.</title>
        <authorList>
            <person name="Newell P.D."/>
            <person name="Chaston J.M."/>
            <person name="Douglas A.E."/>
        </authorList>
    </citation>
    <scope>NUCLEOTIDE SEQUENCE [LARGE SCALE GENOMIC DNA]</scope>
    <source>
        <strain evidence="2 3">DmCS_006</strain>
    </source>
</reference>
<organism evidence="2 3">
    <name type="scientific">Acetobacter tropicalis</name>
    <dbReference type="NCBI Taxonomy" id="104102"/>
    <lineage>
        <taxon>Bacteria</taxon>
        <taxon>Pseudomonadati</taxon>
        <taxon>Pseudomonadota</taxon>
        <taxon>Alphaproteobacteria</taxon>
        <taxon>Acetobacterales</taxon>
        <taxon>Acetobacteraceae</taxon>
        <taxon>Acetobacter</taxon>
    </lineage>
</organism>
<sequence>MYFETEPDLPEMSASAGSWRKPDTPLSPQIDSVVQKQTGSNACISAIQSPSVIFPNRLFKWPAY</sequence>
<name>A0A094YMS8_9PROT</name>
<dbReference type="AlphaFoldDB" id="A0A094YMS8"/>
<gene>
    <name evidence="2" type="ORF">AtDm6_1630</name>
</gene>
<feature type="region of interest" description="Disordered" evidence="1">
    <location>
        <begin position="1"/>
        <end position="29"/>
    </location>
</feature>
<keyword evidence="3" id="KW-1185">Reference proteome</keyword>
<accession>A0A094YMS8</accession>
<evidence type="ECO:0000313" key="3">
    <source>
        <dbReference type="Proteomes" id="UP000029448"/>
    </source>
</evidence>
<comment type="caution">
    <text evidence="2">The sequence shown here is derived from an EMBL/GenBank/DDBJ whole genome shotgun (WGS) entry which is preliminary data.</text>
</comment>
<protein>
    <submittedName>
        <fullName evidence="2">Uncharacterized protein</fullName>
    </submittedName>
</protein>
<dbReference type="PATRIC" id="fig|104102.7.peg.1612"/>
<dbReference type="EMBL" id="JOKM01000061">
    <property type="protein sequence ID" value="KGB23355.1"/>
    <property type="molecule type" value="Genomic_DNA"/>
</dbReference>
<evidence type="ECO:0000256" key="1">
    <source>
        <dbReference type="SAM" id="MobiDB-lite"/>
    </source>
</evidence>
<proteinExistence type="predicted"/>
<evidence type="ECO:0000313" key="2">
    <source>
        <dbReference type="EMBL" id="KGB23355.1"/>
    </source>
</evidence>